<feature type="active site" description="Nucleophile" evidence="4">
    <location>
        <position position="8"/>
    </location>
</feature>
<dbReference type="Pfam" id="PF01451">
    <property type="entry name" value="LMWPc"/>
    <property type="match status" value="1"/>
</dbReference>
<feature type="active site" evidence="4">
    <location>
        <position position="14"/>
    </location>
</feature>
<dbReference type="PANTHER" id="PTHR11717:SF31">
    <property type="entry name" value="LOW MOLECULAR WEIGHT PROTEIN-TYROSINE-PHOSPHATASE ETP-RELATED"/>
    <property type="match status" value="1"/>
</dbReference>
<organism evidence="6 7">
    <name type="scientific">Chengkuizengella marina</name>
    <dbReference type="NCBI Taxonomy" id="2507566"/>
    <lineage>
        <taxon>Bacteria</taxon>
        <taxon>Bacillati</taxon>
        <taxon>Bacillota</taxon>
        <taxon>Bacilli</taxon>
        <taxon>Bacillales</taxon>
        <taxon>Paenibacillaceae</taxon>
        <taxon>Chengkuizengella</taxon>
    </lineage>
</organism>
<protein>
    <submittedName>
        <fullName evidence="6">Low molecular weight protein arginine phosphatase</fullName>
    </submittedName>
</protein>
<evidence type="ECO:0000256" key="1">
    <source>
        <dbReference type="ARBA" id="ARBA00011063"/>
    </source>
</evidence>
<dbReference type="InterPro" id="IPR023485">
    <property type="entry name" value="Ptyr_pPase"/>
</dbReference>
<comment type="caution">
    <text evidence="6">The sequence shown here is derived from an EMBL/GenBank/DDBJ whole genome shotgun (WGS) entry which is preliminary data.</text>
</comment>
<gene>
    <name evidence="6" type="ORF">ERL59_16920</name>
</gene>
<dbReference type="Gene3D" id="3.40.50.2300">
    <property type="match status" value="1"/>
</dbReference>
<dbReference type="Proteomes" id="UP000448943">
    <property type="component" value="Unassembled WGS sequence"/>
</dbReference>
<dbReference type="CDD" id="cd16344">
    <property type="entry name" value="LMWPAP"/>
    <property type="match status" value="1"/>
</dbReference>
<keyword evidence="3" id="KW-0904">Protein phosphatase</keyword>
<accession>A0A6N9Q6V8</accession>
<keyword evidence="2" id="KW-0378">Hydrolase</keyword>
<dbReference type="AlphaFoldDB" id="A0A6N9Q6V8"/>
<name>A0A6N9Q6V8_9BACL</name>
<dbReference type="InterPro" id="IPR036196">
    <property type="entry name" value="Ptyr_pPase_sf"/>
</dbReference>
<evidence type="ECO:0000256" key="4">
    <source>
        <dbReference type="PIRSR" id="PIRSR617867-1"/>
    </source>
</evidence>
<feature type="domain" description="Phosphotyrosine protein phosphatase I" evidence="5">
    <location>
        <begin position="2"/>
        <end position="188"/>
    </location>
</feature>
<feature type="active site" description="Proton donor" evidence="4">
    <location>
        <position position="118"/>
    </location>
</feature>
<dbReference type="InterPro" id="IPR017867">
    <property type="entry name" value="Tyr_phospatase_low_mol_wt"/>
</dbReference>
<evidence type="ECO:0000313" key="6">
    <source>
        <dbReference type="EMBL" id="NBI30635.1"/>
    </source>
</evidence>
<dbReference type="EMBL" id="SIJB01000035">
    <property type="protein sequence ID" value="NBI30635.1"/>
    <property type="molecule type" value="Genomic_DNA"/>
</dbReference>
<sequence>MKHILFVCTGNTCRSPMAEGIFAGLVHKEGLDIEIRSAGVFAIDHHTISENAAKILKEKGLSNEIVSNKVTEEWVNWADYIFAMTMNHKRHIIEYYPQAAEKTFTLKEYVEDSAEVMDLIVEREKLIADLQMRLSLGEEIPNHLKQQLMELESNLPDYDIADPYGGTIVDYKMVAEEIEDYLNKLLIRFKTEK</sequence>
<evidence type="ECO:0000256" key="2">
    <source>
        <dbReference type="ARBA" id="ARBA00022801"/>
    </source>
</evidence>
<reference evidence="6 7" key="1">
    <citation type="submission" date="2019-01" db="EMBL/GenBank/DDBJ databases">
        <title>Chengkuizengella sp. nov., isolated from deep-sea sediment of East Pacific Ocean.</title>
        <authorList>
            <person name="Yang J."/>
            <person name="Lai Q."/>
            <person name="Shao Z."/>
        </authorList>
    </citation>
    <scope>NUCLEOTIDE SEQUENCE [LARGE SCALE GENOMIC DNA]</scope>
    <source>
        <strain evidence="6 7">YPA3-1-1</strain>
    </source>
</reference>
<proteinExistence type="inferred from homology"/>
<evidence type="ECO:0000259" key="5">
    <source>
        <dbReference type="SMART" id="SM00226"/>
    </source>
</evidence>
<dbReference type="SMART" id="SM00226">
    <property type="entry name" value="LMWPc"/>
    <property type="match status" value="1"/>
</dbReference>
<dbReference type="InterPro" id="IPR050438">
    <property type="entry name" value="LMW_PTPase"/>
</dbReference>
<comment type="similarity">
    <text evidence="1">Belongs to the low molecular weight phosphotyrosine protein phosphatase family.</text>
</comment>
<evidence type="ECO:0000313" key="7">
    <source>
        <dbReference type="Proteomes" id="UP000448943"/>
    </source>
</evidence>
<dbReference type="RefSeq" id="WP_160647448.1">
    <property type="nucleotide sequence ID" value="NZ_SIJB01000035.1"/>
</dbReference>
<dbReference type="OrthoDB" id="9784339at2"/>
<dbReference type="SUPFAM" id="SSF52788">
    <property type="entry name" value="Phosphotyrosine protein phosphatases I"/>
    <property type="match status" value="1"/>
</dbReference>
<dbReference type="PANTHER" id="PTHR11717">
    <property type="entry name" value="LOW MOLECULAR WEIGHT PROTEIN TYROSINE PHOSPHATASE"/>
    <property type="match status" value="1"/>
</dbReference>
<evidence type="ECO:0000256" key="3">
    <source>
        <dbReference type="ARBA" id="ARBA00022912"/>
    </source>
</evidence>
<dbReference type="GO" id="GO:0004725">
    <property type="term" value="F:protein tyrosine phosphatase activity"/>
    <property type="evidence" value="ECO:0007669"/>
    <property type="project" value="InterPro"/>
</dbReference>
<keyword evidence="7" id="KW-1185">Reference proteome</keyword>
<dbReference type="PRINTS" id="PR00719">
    <property type="entry name" value="LMWPTPASE"/>
</dbReference>